<dbReference type="InterPro" id="IPR036291">
    <property type="entry name" value="NAD(P)-bd_dom_sf"/>
</dbReference>
<reference evidence="4" key="1">
    <citation type="journal article" date="2019" name="Nat. Commun.">
        <title>Genome-wide association mapping of date palm fruit traits.</title>
        <authorList>
            <person name="Hazzouri K.M."/>
            <person name="Gros-Balthazard M."/>
            <person name="Flowers J.M."/>
            <person name="Copetti D."/>
            <person name="Lemansour A."/>
            <person name="Lebrun M."/>
            <person name="Masmoudi K."/>
            <person name="Ferrand S."/>
            <person name="Dhar M.I."/>
            <person name="Fresquez Z.A."/>
            <person name="Rosas U."/>
            <person name="Zhang J."/>
            <person name="Talag J."/>
            <person name="Lee S."/>
            <person name="Kudrna D."/>
            <person name="Powell R.F."/>
            <person name="Leitch I.J."/>
            <person name="Krueger R.R."/>
            <person name="Wing R.A."/>
            <person name="Amiri K.M.A."/>
            <person name="Purugganan M.D."/>
        </authorList>
    </citation>
    <scope>NUCLEOTIDE SEQUENCE [LARGE SCALE GENOMIC DNA]</scope>
    <source>
        <strain evidence="4">cv. Khalas</strain>
    </source>
</reference>
<reference evidence="5" key="2">
    <citation type="submission" date="2025-08" db="UniProtKB">
        <authorList>
            <consortium name="RefSeq"/>
        </authorList>
    </citation>
    <scope>IDENTIFICATION</scope>
    <source>
        <tissue evidence="5">Young leaves</tissue>
    </source>
</reference>
<name>A0A8B7D0Z0_PHODC</name>
<dbReference type="KEGG" id="pda:103721881"/>
<dbReference type="RefSeq" id="XP_008810479.1">
    <property type="nucleotide sequence ID" value="XM_008812257.3"/>
</dbReference>
<dbReference type="PANTHER" id="PTHR43490:SF99">
    <property type="entry name" value="SHORT-CHAIN DEHYDROGENASE_REDUCTASE"/>
    <property type="match status" value="1"/>
</dbReference>
<dbReference type="Pfam" id="PF00106">
    <property type="entry name" value="adh_short"/>
    <property type="match status" value="1"/>
</dbReference>
<organism evidence="4 5">
    <name type="scientific">Phoenix dactylifera</name>
    <name type="common">Date palm</name>
    <dbReference type="NCBI Taxonomy" id="42345"/>
    <lineage>
        <taxon>Eukaryota</taxon>
        <taxon>Viridiplantae</taxon>
        <taxon>Streptophyta</taxon>
        <taxon>Embryophyta</taxon>
        <taxon>Tracheophyta</taxon>
        <taxon>Spermatophyta</taxon>
        <taxon>Magnoliopsida</taxon>
        <taxon>Liliopsida</taxon>
        <taxon>Arecaceae</taxon>
        <taxon>Coryphoideae</taxon>
        <taxon>Phoeniceae</taxon>
        <taxon>Phoenix</taxon>
    </lineage>
</organism>
<accession>A0A8B7D0Z0</accession>
<dbReference type="GO" id="GO:0016491">
    <property type="term" value="F:oxidoreductase activity"/>
    <property type="evidence" value="ECO:0007669"/>
    <property type="project" value="UniProtKB-KW"/>
</dbReference>
<dbReference type="GeneID" id="103721881"/>
<evidence type="ECO:0000256" key="2">
    <source>
        <dbReference type="ARBA" id="ARBA00022857"/>
    </source>
</evidence>
<dbReference type="OrthoDB" id="1933717at2759"/>
<dbReference type="InterPro" id="IPR002347">
    <property type="entry name" value="SDR_fam"/>
</dbReference>
<dbReference type="GO" id="GO:0016020">
    <property type="term" value="C:membrane"/>
    <property type="evidence" value="ECO:0007669"/>
    <property type="project" value="TreeGrafter"/>
</dbReference>
<evidence type="ECO:0000256" key="1">
    <source>
        <dbReference type="ARBA" id="ARBA00006484"/>
    </source>
</evidence>
<sequence length="340" mass="38079">MGKKGKERAKERRAQRLQEISELRKIPYPPLRRWWSSETVAIVTGANRGIGYEIARQLAGHGLCVILASRAADRGHKAADGLREQGLNVDSHQLDVLDAASVESFEKWVVLKYGGLDILKFAWSNLPGFVAHGEYGSVRQLKKVNNAGVNFNVGSDNSVEFAEKVIATNYYGTKRMIETMIPIMKHSAFGARILNVSSRLGRVNGRRNRLGDANLREQLLRDECLSEELIDGMVVKFIEQVKQGSWASKGWPQMFTDYSISKLAVNAYTRLMVGRFSSRPEGQKIYINCYCPGWVKTAMTAWEGNISSEEGADTGVWVVLLPSQPDITGKFFAERREISF</sequence>
<dbReference type="PRINTS" id="PR00081">
    <property type="entry name" value="GDHRDH"/>
</dbReference>
<proteinExistence type="inferred from homology"/>
<dbReference type="Gene3D" id="3.40.50.720">
    <property type="entry name" value="NAD(P)-binding Rossmann-like Domain"/>
    <property type="match status" value="1"/>
</dbReference>
<dbReference type="Proteomes" id="UP000228380">
    <property type="component" value="Chromosome 9"/>
</dbReference>
<protein>
    <submittedName>
        <fullName evidence="5">Carbonyl reductase [NADPH] 1 isoform X1</fullName>
    </submittedName>
</protein>
<evidence type="ECO:0000313" key="5">
    <source>
        <dbReference type="RefSeq" id="XP_008810479.1"/>
    </source>
</evidence>
<keyword evidence="2" id="KW-0521">NADP</keyword>
<dbReference type="AlphaFoldDB" id="A0A8B7D0Z0"/>
<evidence type="ECO:0000256" key="3">
    <source>
        <dbReference type="ARBA" id="ARBA00023002"/>
    </source>
</evidence>
<keyword evidence="4" id="KW-1185">Reference proteome</keyword>
<keyword evidence="3" id="KW-0560">Oxidoreductase</keyword>
<dbReference type="SUPFAM" id="SSF51735">
    <property type="entry name" value="NAD(P)-binding Rossmann-fold domains"/>
    <property type="match status" value="1"/>
</dbReference>
<dbReference type="PANTHER" id="PTHR43490">
    <property type="entry name" value="(+)-NEOMENTHOL DEHYDROGENASE"/>
    <property type="match status" value="1"/>
</dbReference>
<evidence type="ECO:0000313" key="4">
    <source>
        <dbReference type="Proteomes" id="UP000228380"/>
    </source>
</evidence>
<comment type="similarity">
    <text evidence="1">Belongs to the short-chain dehydrogenases/reductases (SDR) family.</text>
</comment>
<gene>
    <name evidence="5" type="primary">LOC103721881</name>
</gene>